<name>A0A6A6P8E2_9PEZI</name>
<dbReference type="InterPro" id="IPR020904">
    <property type="entry name" value="Sc_DH/Rdtase_CS"/>
</dbReference>
<dbReference type="PRINTS" id="PR00081">
    <property type="entry name" value="GDHRDH"/>
</dbReference>
<gene>
    <name evidence="4" type="ORF">BDY21DRAFT_185739</name>
</gene>
<evidence type="ECO:0000256" key="2">
    <source>
        <dbReference type="ARBA" id="ARBA00022857"/>
    </source>
</evidence>
<evidence type="ECO:0000256" key="3">
    <source>
        <dbReference type="ARBA" id="ARBA00023002"/>
    </source>
</evidence>
<accession>A0A6A6P8E2</accession>
<dbReference type="Gene3D" id="3.40.50.720">
    <property type="entry name" value="NAD(P)-binding Rossmann-like Domain"/>
    <property type="match status" value="1"/>
</dbReference>
<keyword evidence="5" id="KW-1185">Reference proteome</keyword>
<dbReference type="AlphaFoldDB" id="A0A6A6P8E2"/>
<keyword evidence="2" id="KW-0521">NADP</keyword>
<dbReference type="PROSITE" id="PS00061">
    <property type="entry name" value="ADH_SHORT"/>
    <property type="match status" value="1"/>
</dbReference>
<dbReference type="Proteomes" id="UP000799766">
    <property type="component" value="Unassembled WGS sequence"/>
</dbReference>
<dbReference type="InterPro" id="IPR002347">
    <property type="entry name" value="SDR_fam"/>
</dbReference>
<sequence length="256" mass="26387">MAQFSLKGRTALVTGGSRGCGLAFAEGLAEAGADVAIFDIISPSDAFNTIKDRFGIKTAYFNVDVSSAPALESGFASLAASFSPTLDICVACAGINKNIPFLSTTAADLSQLLAVNVFGAYMTAQHAARTMLANEPPRGRGGSIVLVASIAARGAIRTQSSSAYCGTKGAVAAMVAPMAAELAPMGIRVNSLSPGYVRTEMTGPFPDLLARWGEDIMVGRVAETEDLKGACVFLAGDGSKYMTGHDLCIDGGVTKW</sequence>
<evidence type="ECO:0000313" key="5">
    <source>
        <dbReference type="Proteomes" id="UP000799766"/>
    </source>
</evidence>
<protein>
    <submittedName>
        <fullName evidence="4">Putative lung carbonyl reductase</fullName>
    </submittedName>
</protein>
<dbReference type="GO" id="GO:0016616">
    <property type="term" value="F:oxidoreductase activity, acting on the CH-OH group of donors, NAD or NADP as acceptor"/>
    <property type="evidence" value="ECO:0007669"/>
    <property type="project" value="TreeGrafter"/>
</dbReference>
<comment type="similarity">
    <text evidence="1">Belongs to the short-chain dehydrogenases/reductases (SDR) family.</text>
</comment>
<dbReference type="FunFam" id="3.40.50.720:FF:000084">
    <property type="entry name" value="Short-chain dehydrogenase reductase"/>
    <property type="match status" value="1"/>
</dbReference>
<reference evidence="4" key="1">
    <citation type="journal article" date="2020" name="Stud. Mycol.">
        <title>101 Dothideomycetes genomes: a test case for predicting lifestyles and emergence of pathogens.</title>
        <authorList>
            <person name="Haridas S."/>
            <person name="Albert R."/>
            <person name="Binder M."/>
            <person name="Bloem J."/>
            <person name="Labutti K."/>
            <person name="Salamov A."/>
            <person name="Andreopoulos B."/>
            <person name="Baker S."/>
            <person name="Barry K."/>
            <person name="Bills G."/>
            <person name="Bluhm B."/>
            <person name="Cannon C."/>
            <person name="Castanera R."/>
            <person name="Culley D."/>
            <person name="Daum C."/>
            <person name="Ezra D."/>
            <person name="Gonzalez J."/>
            <person name="Henrissat B."/>
            <person name="Kuo A."/>
            <person name="Liang C."/>
            <person name="Lipzen A."/>
            <person name="Lutzoni F."/>
            <person name="Magnuson J."/>
            <person name="Mondo S."/>
            <person name="Nolan M."/>
            <person name="Ohm R."/>
            <person name="Pangilinan J."/>
            <person name="Park H.-J."/>
            <person name="Ramirez L."/>
            <person name="Alfaro M."/>
            <person name="Sun H."/>
            <person name="Tritt A."/>
            <person name="Yoshinaga Y."/>
            <person name="Zwiers L.-H."/>
            <person name="Turgeon B."/>
            <person name="Goodwin S."/>
            <person name="Spatafora J."/>
            <person name="Crous P."/>
            <person name="Grigoriev I."/>
        </authorList>
    </citation>
    <scope>NUCLEOTIDE SEQUENCE</scope>
    <source>
        <strain evidence="4">ATCC 16933</strain>
    </source>
</reference>
<dbReference type="EMBL" id="MU001674">
    <property type="protein sequence ID" value="KAF2460149.1"/>
    <property type="molecule type" value="Genomic_DNA"/>
</dbReference>
<dbReference type="InterPro" id="IPR036291">
    <property type="entry name" value="NAD(P)-bd_dom_sf"/>
</dbReference>
<keyword evidence="3" id="KW-0560">Oxidoreductase</keyword>
<evidence type="ECO:0000313" key="4">
    <source>
        <dbReference type="EMBL" id="KAF2460149.1"/>
    </source>
</evidence>
<dbReference type="Pfam" id="PF13561">
    <property type="entry name" value="adh_short_C2"/>
    <property type="match status" value="1"/>
</dbReference>
<dbReference type="OrthoDB" id="417891at2759"/>
<evidence type="ECO:0000256" key="1">
    <source>
        <dbReference type="ARBA" id="ARBA00006484"/>
    </source>
</evidence>
<organism evidence="4 5">
    <name type="scientific">Lineolata rhizophorae</name>
    <dbReference type="NCBI Taxonomy" id="578093"/>
    <lineage>
        <taxon>Eukaryota</taxon>
        <taxon>Fungi</taxon>
        <taxon>Dikarya</taxon>
        <taxon>Ascomycota</taxon>
        <taxon>Pezizomycotina</taxon>
        <taxon>Dothideomycetes</taxon>
        <taxon>Dothideomycetes incertae sedis</taxon>
        <taxon>Lineolatales</taxon>
        <taxon>Lineolataceae</taxon>
        <taxon>Lineolata</taxon>
    </lineage>
</organism>
<dbReference type="PANTHER" id="PTHR42760:SF115">
    <property type="entry name" value="3-OXOACYL-[ACYL-CARRIER-PROTEIN] REDUCTASE FABG"/>
    <property type="match status" value="1"/>
</dbReference>
<proteinExistence type="inferred from homology"/>
<dbReference type="PANTHER" id="PTHR42760">
    <property type="entry name" value="SHORT-CHAIN DEHYDROGENASES/REDUCTASES FAMILY MEMBER"/>
    <property type="match status" value="1"/>
</dbReference>
<dbReference type="SUPFAM" id="SSF51735">
    <property type="entry name" value="NAD(P)-binding Rossmann-fold domains"/>
    <property type="match status" value="1"/>
</dbReference>